<feature type="transmembrane region" description="Helical" evidence="1">
    <location>
        <begin position="34"/>
        <end position="58"/>
    </location>
</feature>
<organism evidence="2 3">
    <name type="scientific">Flavilitoribacter nigricans (strain ATCC 23147 / DSM 23189 / NBRC 102662 / NCIMB 1420 / SS-2)</name>
    <name type="common">Lewinella nigricans</name>
    <dbReference type="NCBI Taxonomy" id="1122177"/>
    <lineage>
        <taxon>Bacteria</taxon>
        <taxon>Pseudomonadati</taxon>
        <taxon>Bacteroidota</taxon>
        <taxon>Saprospiria</taxon>
        <taxon>Saprospirales</taxon>
        <taxon>Lewinellaceae</taxon>
        <taxon>Flavilitoribacter</taxon>
    </lineage>
</organism>
<name>A0A2D0MZ10_FLAN2</name>
<feature type="transmembrane region" description="Helical" evidence="1">
    <location>
        <begin position="140"/>
        <end position="158"/>
    </location>
</feature>
<reference evidence="2 3" key="1">
    <citation type="submission" date="2017-10" db="EMBL/GenBank/DDBJ databases">
        <title>The draft genome sequence of Lewinella nigricans NBRC 102662.</title>
        <authorList>
            <person name="Wang K."/>
        </authorList>
    </citation>
    <scope>NUCLEOTIDE SEQUENCE [LARGE SCALE GENOMIC DNA]</scope>
    <source>
        <strain evidence="2 3">NBRC 102662</strain>
    </source>
</reference>
<dbReference type="EMBL" id="PDUD01000056">
    <property type="protein sequence ID" value="PHN01356.1"/>
    <property type="molecule type" value="Genomic_DNA"/>
</dbReference>
<dbReference type="Proteomes" id="UP000223913">
    <property type="component" value="Unassembled WGS sequence"/>
</dbReference>
<evidence type="ECO:0000313" key="3">
    <source>
        <dbReference type="Proteomes" id="UP000223913"/>
    </source>
</evidence>
<keyword evidence="1" id="KW-0472">Membrane</keyword>
<accession>A0A2D0MZ10</accession>
<sequence>MKKQYYLGIWGLIIAVNFYYIYNFPLNYFNVEAWQAAFGPMLITHIVFGLIAIVVGPFQFFPSIRKKHPHFHRLSGRVYLFSILIASIAAIWLAVFHKILVDKHYIFALGGIGLAVAWLTTSGMALWAVKKRQFDQHREWMVRSYVVTCGFTTFRIVAVNLNAYIQMDGFVIGDIMAWACWAVPLLFAEVILQARKINRAEKLSPGMN</sequence>
<evidence type="ECO:0008006" key="4">
    <source>
        <dbReference type="Google" id="ProtNLM"/>
    </source>
</evidence>
<protein>
    <recommendedName>
        <fullName evidence="4">DUF2306 domain-containing protein</fullName>
    </recommendedName>
</protein>
<evidence type="ECO:0000256" key="1">
    <source>
        <dbReference type="SAM" id="Phobius"/>
    </source>
</evidence>
<dbReference type="AlphaFoldDB" id="A0A2D0MZ10"/>
<comment type="caution">
    <text evidence="2">The sequence shown here is derived from an EMBL/GenBank/DDBJ whole genome shotgun (WGS) entry which is preliminary data.</text>
</comment>
<keyword evidence="1" id="KW-1133">Transmembrane helix</keyword>
<dbReference type="Pfam" id="PF10067">
    <property type="entry name" value="DUF2306"/>
    <property type="match status" value="1"/>
</dbReference>
<feature type="transmembrane region" description="Helical" evidence="1">
    <location>
        <begin position="78"/>
        <end position="99"/>
    </location>
</feature>
<dbReference type="InterPro" id="IPR018750">
    <property type="entry name" value="DUF2306_membrane"/>
</dbReference>
<keyword evidence="1" id="KW-0812">Transmembrane</keyword>
<feature type="transmembrane region" description="Helical" evidence="1">
    <location>
        <begin position="170"/>
        <end position="192"/>
    </location>
</feature>
<feature type="transmembrane region" description="Helical" evidence="1">
    <location>
        <begin position="105"/>
        <end position="128"/>
    </location>
</feature>
<feature type="transmembrane region" description="Helical" evidence="1">
    <location>
        <begin position="5"/>
        <end position="22"/>
    </location>
</feature>
<gene>
    <name evidence="2" type="ORF">CRP01_37460</name>
</gene>
<dbReference type="RefSeq" id="WP_099155225.1">
    <property type="nucleotide sequence ID" value="NZ_PDUD01000056.1"/>
</dbReference>
<dbReference type="OrthoDB" id="195502at2"/>
<proteinExistence type="predicted"/>
<evidence type="ECO:0000313" key="2">
    <source>
        <dbReference type="EMBL" id="PHN01356.1"/>
    </source>
</evidence>
<keyword evidence="3" id="KW-1185">Reference proteome</keyword>